<keyword evidence="2" id="KW-0472">Membrane</keyword>
<evidence type="ECO:0000313" key="3">
    <source>
        <dbReference type="EMBL" id="JAQ03472.1"/>
    </source>
</evidence>
<name>A0A146L8N1_LYGHE</name>
<feature type="compositionally biased region" description="Polar residues" evidence="1">
    <location>
        <begin position="460"/>
        <end position="475"/>
    </location>
</feature>
<organism evidence="3">
    <name type="scientific">Lygus hesperus</name>
    <name type="common">Western plant bug</name>
    <dbReference type="NCBI Taxonomy" id="30085"/>
    <lineage>
        <taxon>Eukaryota</taxon>
        <taxon>Metazoa</taxon>
        <taxon>Ecdysozoa</taxon>
        <taxon>Arthropoda</taxon>
        <taxon>Hexapoda</taxon>
        <taxon>Insecta</taxon>
        <taxon>Pterygota</taxon>
        <taxon>Neoptera</taxon>
        <taxon>Paraneoptera</taxon>
        <taxon>Hemiptera</taxon>
        <taxon>Heteroptera</taxon>
        <taxon>Panheteroptera</taxon>
        <taxon>Cimicomorpha</taxon>
        <taxon>Miridae</taxon>
        <taxon>Mirini</taxon>
        <taxon>Lygus</taxon>
    </lineage>
</organism>
<keyword evidence="2" id="KW-0812">Transmembrane</keyword>
<sequence>MGTTTVSLSILAGLTFGFLYLLISGIKWASERLEGGAGIVGKDRCARCGVTFVDIEDGTCSMCGLTVCTHCALHYQHSWLCTSCVIKTDETLNSSEWVLSHFKKRFQSTVAVMRKYGKRESDVRDFVEKLTEHLIGGRLDNVRIDRVCSHPNYTKFMDKYEQVLSLTLSRLTSSIQMLIDGVQNEGSQPPRAVHHQLKELVSEIIEEANYLDLSNEDTDKIKELRSKTYEDILAIAILNKASEKFLKPNCSNGYENLDLVCGNKIGTFPELESEFEDIVKETGYQDWNDNWHFEKKLENSGASVTMLIPSPNEETKPKIGDVEVDELSDLSDVEVEPVHDIEEPYSPALKEPQRLSPRGSTFKSLDNGVEDASEEYLHYREPDIPSIVEARNNVFKYLGSQSGDETDYDRDRSLAELTHQNSTRVKIIEQAYTDRYLNSWQNRDVANVSVRNLARHFSKDGSTTPQKHSVNSLTCRNPARDHSSY</sequence>
<feature type="transmembrane region" description="Helical" evidence="2">
    <location>
        <begin position="6"/>
        <end position="23"/>
    </location>
</feature>
<dbReference type="SUPFAM" id="SSF57903">
    <property type="entry name" value="FYVE/PHD zinc finger"/>
    <property type="match status" value="1"/>
</dbReference>
<reference evidence="3" key="1">
    <citation type="journal article" date="2016" name="Gigascience">
        <title>De novo construction of an expanded transcriptome assembly for the western tarnished plant bug, Lygus hesperus.</title>
        <authorList>
            <person name="Tassone E.E."/>
            <person name="Geib S.M."/>
            <person name="Hall B."/>
            <person name="Fabrick J.A."/>
            <person name="Brent C.S."/>
            <person name="Hull J.J."/>
        </authorList>
    </citation>
    <scope>NUCLEOTIDE SEQUENCE</scope>
</reference>
<dbReference type="Gene3D" id="3.30.40.10">
    <property type="entry name" value="Zinc/RING finger domain, C3HC4 (zinc finger)"/>
    <property type="match status" value="1"/>
</dbReference>
<dbReference type="InterPro" id="IPR013083">
    <property type="entry name" value="Znf_RING/FYVE/PHD"/>
</dbReference>
<dbReference type="EMBL" id="GDHC01015157">
    <property type="protein sequence ID" value="JAQ03472.1"/>
    <property type="molecule type" value="Transcribed_RNA"/>
</dbReference>
<accession>A0A146L8N1</accession>
<evidence type="ECO:0000256" key="2">
    <source>
        <dbReference type="SAM" id="Phobius"/>
    </source>
</evidence>
<protein>
    <recommendedName>
        <fullName evidence="4">Melanophilin</fullName>
    </recommendedName>
</protein>
<dbReference type="InterPro" id="IPR011011">
    <property type="entry name" value="Znf_FYVE_PHD"/>
</dbReference>
<feature type="region of interest" description="Disordered" evidence="1">
    <location>
        <begin position="458"/>
        <end position="485"/>
    </location>
</feature>
<dbReference type="AlphaFoldDB" id="A0A146L8N1"/>
<proteinExistence type="predicted"/>
<evidence type="ECO:0008006" key="4">
    <source>
        <dbReference type="Google" id="ProtNLM"/>
    </source>
</evidence>
<gene>
    <name evidence="3" type="ORF">g.34242</name>
</gene>
<evidence type="ECO:0000256" key="1">
    <source>
        <dbReference type="SAM" id="MobiDB-lite"/>
    </source>
</evidence>
<keyword evidence="2" id="KW-1133">Transmembrane helix</keyword>